<accession>A0A058ZDW8</accession>
<dbReference type="PANTHER" id="PTHR37314:SF4">
    <property type="entry name" value="UPF0700 TRANSMEMBRANE PROTEIN YOAK"/>
    <property type="match status" value="1"/>
</dbReference>
<feature type="region of interest" description="Disordered" evidence="1">
    <location>
        <begin position="498"/>
        <end position="573"/>
    </location>
</feature>
<keyword evidence="4" id="KW-1185">Reference proteome</keyword>
<reference evidence="3" key="1">
    <citation type="submission" date="2013-04" db="EMBL/GenBank/DDBJ databases">
        <title>The Genome Sequence of Fonticula alba ATCC 38817.</title>
        <authorList>
            <consortium name="The Broad Institute Genomics Platform"/>
            <person name="Russ C."/>
            <person name="Cuomo C."/>
            <person name="Burger G."/>
            <person name="Gray M.W."/>
            <person name="Holland P.W.H."/>
            <person name="King N."/>
            <person name="Lang F.B.F."/>
            <person name="Roger A.J."/>
            <person name="Ruiz-Trillo I."/>
            <person name="Brown M."/>
            <person name="Walker B."/>
            <person name="Young S."/>
            <person name="Zeng Q."/>
            <person name="Gargeya S."/>
            <person name="Fitzgerald M."/>
            <person name="Haas B."/>
            <person name="Abouelleil A."/>
            <person name="Allen A.W."/>
            <person name="Alvarado L."/>
            <person name="Arachchi H.M."/>
            <person name="Berlin A.M."/>
            <person name="Chapman S.B."/>
            <person name="Gainer-Dewar J."/>
            <person name="Goldberg J."/>
            <person name="Griggs A."/>
            <person name="Gujja S."/>
            <person name="Hansen M."/>
            <person name="Howarth C."/>
            <person name="Imamovic A."/>
            <person name="Ireland A."/>
            <person name="Larimer J."/>
            <person name="McCowan C."/>
            <person name="Murphy C."/>
            <person name="Pearson M."/>
            <person name="Poon T.W."/>
            <person name="Priest M."/>
            <person name="Roberts A."/>
            <person name="Saif S."/>
            <person name="Shea T."/>
            <person name="Sisk P."/>
            <person name="Sykes S."/>
            <person name="Wortman J."/>
            <person name="Nusbaum C."/>
            <person name="Birren B."/>
        </authorList>
    </citation>
    <scope>NUCLEOTIDE SEQUENCE [LARGE SCALE GENOMIC DNA]</scope>
    <source>
        <strain evidence="3">ATCC 38817</strain>
    </source>
</reference>
<feature type="region of interest" description="Disordered" evidence="1">
    <location>
        <begin position="600"/>
        <end position="636"/>
    </location>
</feature>
<dbReference type="EMBL" id="KB932202">
    <property type="protein sequence ID" value="KCV71657.1"/>
    <property type="molecule type" value="Genomic_DNA"/>
</dbReference>
<protein>
    <recommendedName>
        <fullName evidence="5">DUF1275 domain-containing protein</fullName>
    </recommendedName>
</protein>
<feature type="transmembrane region" description="Helical" evidence="2">
    <location>
        <begin position="32"/>
        <end position="58"/>
    </location>
</feature>
<dbReference type="RefSeq" id="XP_009493234.1">
    <property type="nucleotide sequence ID" value="XM_009494959.1"/>
</dbReference>
<keyword evidence="2" id="KW-1133">Transmembrane helix</keyword>
<proteinExistence type="predicted"/>
<evidence type="ECO:0000313" key="4">
    <source>
        <dbReference type="Proteomes" id="UP000030693"/>
    </source>
</evidence>
<evidence type="ECO:0000313" key="3">
    <source>
        <dbReference type="EMBL" id="KCV71657.1"/>
    </source>
</evidence>
<feature type="compositionally biased region" description="Low complexity" evidence="1">
    <location>
        <begin position="541"/>
        <end position="571"/>
    </location>
</feature>
<feature type="transmembrane region" description="Helical" evidence="2">
    <location>
        <begin position="86"/>
        <end position="107"/>
    </location>
</feature>
<evidence type="ECO:0000256" key="2">
    <source>
        <dbReference type="SAM" id="Phobius"/>
    </source>
</evidence>
<feature type="compositionally biased region" description="Low complexity" evidence="1">
    <location>
        <begin position="498"/>
        <end position="510"/>
    </location>
</feature>
<feature type="transmembrane region" description="Helical" evidence="2">
    <location>
        <begin position="119"/>
        <end position="140"/>
    </location>
</feature>
<feature type="transmembrane region" description="Helical" evidence="2">
    <location>
        <begin position="146"/>
        <end position="168"/>
    </location>
</feature>
<name>A0A058ZDW8_FONAL</name>
<dbReference type="InterPro" id="IPR010699">
    <property type="entry name" value="DUF1275"/>
</dbReference>
<dbReference type="AlphaFoldDB" id="A0A058ZDW8"/>
<dbReference type="Pfam" id="PF06912">
    <property type="entry name" value="DUF1275"/>
    <property type="match status" value="1"/>
</dbReference>
<gene>
    <name evidence="3" type="ORF">H696_01075</name>
</gene>
<sequence>MPLARRIKLALVRRRQREFESAPLDIHTQRDFYPVLIGGVSLTLLAGFINAVFVTSIYQRPVSHMTGPTTNIAIQMTASNVDLIHLWHYGLLVFFFICGSMCSGLIIGSEREFRLDRSYGWALIVQATALFLGAILPTLGSAELPVFFGAFACGLQNALVTTFSSAIIRTTHITGIVSDIGVLIGQNLHYYFFNGPPQKGSWKLKLFIPLYLGFFGGAALGAMSERAFKMLALLFPAGLLLIMGVFHLSYRTLLKKIHERRFENEERFEEERQAMADMFAAYAERFGNDRAEAARQFAADAITAAAESVARASGVYDANGARQSMAASMRNSLAFPRSSTDYPGVEAYAMQALSDPATGRLLEGASPESPDMSGPRSFAPYFEVHNDTAGHATGVEDGSTTYSFNADTLRTTGMPGSISDPGYDHDVLPMSRASIGSYSARAASFGNMPAATEDAWRMHVARTSIAVGGDAASARALTLTEQELMQDVQALLHERAGLSPAPSSAGGTSSRVSMGISSPAPMAPGAKLDGAMALVPPTPESADASSSSAGSFHFSSTGASSSSPSMSSASSLMTPVSGVDAHLSADIHAAVHHASMLGAAHHIPPLSPPPGQASAPPSDAGAGGFGGAIDFSLDEE</sequence>
<organism evidence="3">
    <name type="scientific">Fonticula alba</name>
    <name type="common">Slime mold</name>
    <dbReference type="NCBI Taxonomy" id="691883"/>
    <lineage>
        <taxon>Eukaryota</taxon>
        <taxon>Rotosphaerida</taxon>
        <taxon>Fonticulaceae</taxon>
        <taxon>Fonticula</taxon>
    </lineage>
</organism>
<dbReference type="Proteomes" id="UP000030693">
    <property type="component" value="Unassembled WGS sequence"/>
</dbReference>
<keyword evidence="2" id="KW-0472">Membrane</keyword>
<feature type="transmembrane region" description="Helical" evidence="2">
    <location>
        <begin position="230"/>
        <end position="250"/>
    </location>
</feature>
<keyword evidence="2" id="KW-0812">Transmembrane</keyword>
<evidence type="ECO:0000256" key="1">
    <source>
        <dbReference type="SAM" id="MobiDB-lite"/>
    </source>
</evidence>
<evidence type="ECO:0008006" key="5">
    <source>
        <dbReference type="Google" id="ProtNLM"/>
    </source>
</evidence>
<dbReference type="OrthoDB" id="5591616at2759"/>
<dbReference type="GeneID" id="20525800"/>
<dbReference type="PANTHER" id="PTHR37314">
    <property type="entry name" value="SLR0142 PROTEIN"/>
    <property type="match status" value="1"/>
</dbReference>
<feature type="transmembrane region" description="Helical" evidence="2">
    <location>
        <begin position="206"/>
        <end position="224"/>
    </location>
</feature>